<dbReference type="AlphaFoldDB" id="A0A1L9QVZ0"/>
<sequence length="391" mass="44588">MKSHESFSNTLDRANGIHLEIWEPSLIVLPIPERTLPESISFGLWLKLTNQTVKPWKIDADKIIIPELITSDGKILERGLNTDHQKNEANTPYKGDNLVNRVVYSISSLIDDIARRGISWVSPKTAIFISIAAKVCWEKDLLQLQLLTNRCQALNSSCFDALKLGNYQLRFIYESSSNQTKYQPKEGILQLRNVKQRKGDRLTTPFVNLRLVETKPNDKAIEVDGIRFETTLPETVIRLPKKDNGIETSVPIGIRITNNSNTDFYFNFYNTLIPELITLNGEIIKKDYTSDFLKRMLLSDILLAVQGKSIDFFPNAKLLCKKNGKLKLKIAAGDGGDWSFNNLKAGRYWLRLTYKNKSVETRVEDRNAKKIILFKKLWRGMVLGSLVALDL</sequence>
<dbReference type="Proteomes" id="UP000183940">
    <property type="component" value="Unassembled WGS sequence"/>
</dbReference>
<proteinExistence type="predicted"/>
<comment type="caution">
    <text evidence="1">The sequence shown here is derived from an EMBL/GenBank/DDBJ whole genome shotgun (WGS) entry which is preliminary data.</text>
</comment>
<dbReference type="EMBL" id="MLAW01000004">
    <property type="protein sequence ID" value="OJJ26861.1"/>
    <property type="molecule type" value="Genomic_DNA"/>
</dbReference>
<name>A0A1L9QVZ0_9CYAN</name>
<evidence type="ECO:0000313" key="2">
    <source>
        <dbReference type="Proteomes" id="UP000183940"/>
    </source>
</evidence>
<organism evidence="1 2">
    <name type="scientific">Roseofilum reptotaenium AO1-A</name>
    <dbReference type="NCBI Taxonomy" id="1925591"/>
    <lineage>
        <taxon>Bacteria</taxon>
        <taxon>Bacillati</taxon>
        <taxon>Cyanobacteriota</taxon>
        <taxon>Cyanophyceae</taxon>
        <taxon>Desertifilales</taxon>
        <taxon>Desertifilaceae</taxon>
        <taxon>Roseofilum</taxon>
    </lineage>
</organism>
<keyword evidence="2" id="KW-1185">Reference proteome</keyword>
<reference evidence="1" key="1">
    <citation type="submission" date="2016-10" db="EMBL/GenBank/DDBJ databases">
        <title>CRISPR-Cas defence system in Roseofilum reptotaenium: evidence of a bacteriophage-cyanobacterium arms race in the coral black band disease.</title>
        <authorList>
            <person name="Buerger P."/>
            <person name="Wood-Charlson E.M."/>
            <person name="Weynberg K.D."/>
            <person name="Willis B."/>
            <person name="Van Oppen M.J."/>
        </authorList>
    </citation>
    <scope>NUCLEOTIDE SEQUENCE [LARGE SCALE GENOMIC DNA]</scope>
    <source>
        <strain evidence="1">AO1-A</strain>
    </source>
</reference>
<evidence type="ECO:0000313" key="1">
    <source>
        <dbReference type="EMBL" id="OJJ26861.1"/>
    </source>
</evidence>
<gene>
    <name evidence="1" type="ORF">BI308_03990</name>
</gene>
<accession>A0A1L9QVZ0</accession>
<protein>
    <submittedName>
        <fullName evidence="1">Uncharacterized protein</fullName>
    </submittedName>
</protein>